<name>A0A699SNV1_TANCI</name>
<accession>A0A699SNV1</accession>
<dbReference type="AlphaFoldDB" id="A0A699SNV1"/>
<feature type="non-terminal residue" evidence="1">
    <location>
        <position position="27"/>
    </location>
</feature>
<organism evidence="1">
    <name type="scientific">Tanacetum cinerariifolium</name>
    <name type="common">Dalmatian daisy</name>
    <name type="synonym">Chrysanthemum cinerariifolium</name>
    <dbReference type="NCBI Taxonomy" id="118510"/>
    <lineage>
        <taxon>Eukaryota</taxon>
        <taxon>Viridiplantae</taxon>
        <taxon>Streptophyta</taxon>
        <taxon>Embryophyta</taxon>
        <taxon>Tracheophyta</taxon>
        <taxon>Spermatophyta</taxon>
        <taxon>Magnoliopsida</taxon>
        <taxon>eudicotyledons</taxon>
        <taxon>Gunneridae</taxon>
        <taxon>Pentapetalae</taxon>
        <taxon>asterids</taxon>
        <taxon>campanulids</taxon>
        <taxon>Asterales</taxon>
        <taxon>Asteraceae</taxon>
        <taxon>Asteroideae</taxon>
        <taxon>Anthemideae</taxon>
        <taxon>Anthemidinae</taxon>
        <taxon>Tanacetum</taxon>
    </lineage>
</organism>
<sequence length="27" mass="3092">MAHEETVLSMQDVTDVDVKEVVEEMVE</sequence>
<proteinExistence type="predicted"/>
<reference evidence="1" key="1">
    <citation type="journal article" date="2019" name="Sci. Rep.">
        <title>Draft genome of Tanacetum cinerariifolium, the natural source of mosquito coil.</title>
        <authorList>
            <person name="Yamashiro T."/>
            <person name="Shiraishi A."/>
            <person name="Satake H."/>
            <person name="Nakayama K."/>
        </authorList>
    </citation>
    <scope>NUCLEOTIDE SEQUENCE</scope>
</reference>
<gene>
    <name evidence="1" type="ORF">Tci_871504</name>
</gene>
<protein>
    <submittedName>
        <fullName evidence="1">Uncharacterized protein</fullName>
    </submittedName>
</protein>
<dbReference type="EMBL" id="BKCJ011179156">
    <property type="protein sequence ID" value="GFC99534.1"/>
    <property type="molecule type" value="Genomic_DNA"/>
</dbReference>
<evidence type="ECO:0000313" key="1">
    <source>
        <dbReference type="EMBL" id="GFC99534.1"/>
    </source>
</evidence>
<comment type="caution">
    <text evidence="1">The sequence shown here is derived from an EMBL/GenBank/DDBJ whole genome shotgun (WGS) entry which is preliminary data.</text>
</comment>